<evidence type="ECO:0000259" key="11">
    <source>
        <dbReference type="Pfam" id="PF01761"/>
    </source>
</evidence>
<comment type="cofactor">
    <cofactor evidence="2">
        <name>Co(2+)</name>
        <dbReference type="ChEBI" id="CHEBI:48828"/>
    </cofactor>
</comment>
<evidence type="ECO:0000256" key="10">
    <source>
        <dbReference type="NCBIfam" id="TIGR01357"/>
    </source>
</evidence>
<dbReference type="OrthoDB" id="9806583at2"/>
<keyword evidence="6" id="KW-0862">Zinc</keyword>
<name>A0A3S9H7F2_9LACT</name>
<dbReference type="InterPro" id="IPR050071">
    <property type="entry name" value="Dehydroquinate_synthase"/>
</dbReference>
<dbReference type="InterPro" id="IPR030960">
    <property type="entry name" value="DHQS/DOIS_N"/>
</dbReference>
<dbReference type="Gene3D" id="3.40.50.1970">
    <property type="match status" value="1"/>
</dbReference>
<dbReference type="GO" id="GO:0005737">
    <property type="term" value="C:cytoplasm"/>
    <property type="evidence" value="ECO:0007669"/>
    <property type="project" value="InterPro"/>
</dbReference>
<dbReference type="InterPro" id="IPR030963">
    <property type="entry name" value="DHQ_synth_fam"/>
</dbReference>
<reference evidence="14" key="1">
    <citation type="submission" date="2018-12" db="EMBL/GenBank/DDBJ databases">
        <title>Complete genome sequencing of Jeotgalibaca sp. H21T32.</title>
        <authorList>
            <person name="Bae J.-W."/>
            <person name="Lee S.-Y."/>
        </authorList>
    </citation>
    <scope>NUCLEOTIDE SEQUENCE [LARGE SCALE GENOMIC DNA]</scope>
    <source>
        <strain evidence="14">H21T32</strain>
    </source>
</reference>
<evidence type="ECO:0000256" key="2">
    <source>
        <dbReference type="ARBA" id="ARBA00001941"/>
    </source>
</evidence>
<dbReference type="PANTHER" id="PTHR43622">
    <property type="entry name" value="3-DEHYDROQUINATE SYNTHASE"/>
    <property type="match status" value="1"/>
</dbReference>
<dbReference type="GO" id="GO:0046872">
    <property type="term" value="F:metal ion binding"/>
    <property type="evidence" value="ECO:0007669"/>
    <property type="project" value="UniProtKB-KW"/>
</dbReference>
<evidence type="ECO:0000256" key="3">
    <source>
        <dbReference type="ARBA" id="ARBA00001947"/>
    </source>
</evidence>
<protein>
    <recommendedName>
        <fullName evidence="10">3-dehydroquinate synthase</fullName>
        <ecNumber evidence="10">4.2.3.4</ecNumber>
    </recommendedName>
</protein>
<evidence type="ECO:0000259" key="12">
    <source>
        <dbReference type="Pfam" id="PF24621"/>
    </source>
</evidence>
<evidence type="ECO:0000313" key="14">
    <source>
        <dbReference type="Proteomes" id="UP000273326"/>
    </source>
</evidence>
<dbReference type="Pfam" id="PF24621">
    <property type="entry name" value="DHQS_C"/>
    <property type="match status" value="1"/>
</dbReference>
<dbReference type="GO" id="GO:0000166">
    <property type="term" value="F:nucleotide binding"/>
    <property type="evidence" value="ECO:0007669"/>
    <property type="project" value="UniProtKB-KW"/>
</dbReference>
<organism evidence="13 14">
    <name type="scientific">Jeotgalibaca ciconiae</name>
    <dbReference type="NCBI Taxonomy" id="2496265"/>
    <lineage>
        <taxon>Bacteria</taxon>
        <taxon>Bacillati</taxon>
        <taxon>Bacillota</taxon>
        <taxon>Bacilli</taxon>
        <taxon>Lactobacillales</taxon>
        <taxon>Carnobacteriaceae</taxon>
        <taxon>Jeotgalibaca</taxon>
    </lineage>
</organism>
<evidence type="ECO:0000256" key="5">
    <source>
        <dbReference type="ARBA" id="ARBA00022741"/>
    </source>
</evidence>
<keyword evidence="7" id="KW-0520">NAD</keyword>
<keyword evidence="14" id="KW-1185">Reference proteome</keyword>
<proteinExistence type="predicted"/>
<dbReference type="NCBIfam" id="TIGR01357">
    <property type="entry name" value="aroB"/>
    <property type="match status" value="1"/>
</dbReference>
<gene>
    <name evidence="13" type="primary">aroB</name>
    <name evidence="13" type="ORF">EJN90_00580</name>
</gene>
<keyword evidence="5" id="KW-0547">Nucleotide-binding</keyword>
<evidence type="ECO:0000256" key="4">
    <source>
        <dbReference type="ARBA" id="ARBA00022723"/>
    </source>
</evidence>
<dbReference type="InterPro" id="IPR016037">
    <property type="entry name" value="DHQ_synth_AroB"/>
</dbReference>
<dbReference type="EMBL" id="CP034465">
    <property type="protein sequence ID" value="AZP03280.1"/>
    <property type="molecule type" value="Genomic_DNA"/>
</dbReference>
<feature type="domain" description="3-dehydroquinate synthase C-terminal" evidence="12">
    <location>
        <begin position="201"/>
        <end position="341"/>
    </location>
</feature>
<dbReference type="GO" id="GO:0009423">
    <property type="term" value="P:chorismate biosynthetic process"/>
    <property type="evidence" value="ECO:0007669"/>
    <property type="project" value="UniProtKB-UniRule"/>
</dbReference>
<dbReference type="KEGG" id="jeh:EJN90_00580"/>
<accession>A0A3S9H7F2</accession>
<keyword evidence="8 13" id="KW-0456">Lyase</keyword>
<dbReference type="AlphaFoldDB" id="A0A3S9H7F2"/>
<dbReference type="SUPFAM" id="SSF56796">
    <property type="entry name" value="Dehydroquinate synthase-like"/>
    <property type="match status" value="1"/>
</dbReference>
<comment type="cofactor">
    <cofactor evidence="3">
        <name>Zn(2+)</name>
        <dbReference type="ChEBI" id="CHEBI:29105"/>
    </cofactor>
</comment>
<evidence type="ECO:0000256" key="7">
    <source>
        <dbReference type="ARBA" id="ARBA00023027"/>
    </source>
</evidence>
<dbReference type="Pfam" id="PF01761">
    <property type="entry name" value="DHQ_synthase"/>
    <property type="match status" value="1"/>
</dbReference>
<dbReference type="Gene3D" id="1.20.1090.10">
    <property type="entry name" value="Dehydroquinate synthase-like - alpha domain"/>
    <property type="match status" value="1"/>
</dbReference>
<comment type="cofactor">
    <cofactor evidence="1">
        <name>NAD(+)</name>
        <dbReference type="ChEBI" id="CHEBI:57540"/>
    </cofactor>
</comment>
<evidence type="ECO:0000256" key="8">
    <source>
        <dbReference type="ARBA" id="ARBA00023239"/>
    </source>
</evidence>
<feature type="domain" description="3-dehydroquinate synthase N-terminal" evidence="11">
    <location>
        <begin position="87"/>
        <end position="197"/>
    </location>
</feature>
<keyword evidence="4" id="KW-0479">Metal-binding</keyword>
<dbReference type="EC" id="4.2.3.4" evidence="10"/>
<dbReference type="InterPro" id="IPR056179">
    <property type="entry name" value="DHQS_C"/>
</dbReference>
<dbReference type="Proteomes" id="UP000273326">
    <property type="component" value="Chromosome"/>
</dbReference>
<sequence>MEAPSIHEANKHKKLGGRTMEIVRIGVTQPYDVLIGRGLLKEADKHLYPFVADKKVLIMTDDTIMKHGYLNQISEKLKTTAGAIHTISFQPGEEQKSMENVTRLVGHLADLNFSRQDVIIALGGGVIGDLAGFVASIYLRGIDFIQIPTTLLAAIDSSVGGKTAVDLPQGKNLVGAFYHPRLVLCDVDSFQTLEPHIFEDGCSELIKYGMIMNPRLLSELMDRTTPLQATDEELVEIVKECVEMKRKVVLEDEYDHGLRQLLNYGHTLGHAFEQCSQYQISHGRAVALGMSVFLQMADKINQLDDHYREQFDALLHQYHLLAEKYDYTAEELSKAMINDKKRRNSTITIVLPIAFGKCDLFQYPIDEFLSWFNEEWQKYEVYS</sequence>
<dbReference type="CDD" id="cd08195">
    <property type="entry name" value="DHQS"/>
    <property type="match status" value="1"/>
</dbReference>
<dbReference type="GO" id="GO:0009073">
    <property type="term" value="P:aromatic amino acid family biosynthetic process"/>
    <property type="evidence" value="ECO:0007669"/>
    <property type="project" value="InterPro"/>
</dbReference>
<evidence type="ECO:0000256" key="1">
    <source>
        <dbReference type="ARBA" id="ARBA00001911"/>
    </source>
</evidence>
<evidence type="ECO:0000256" key="9">
    <source>
        <dbReference type="ARBA" id="ARBA00023285"/>
    </source>
</evidence>
<evidence type="ECO:0000313" key="13">
    <source>
        <dbReference type="EMBL" id="AZP03280.1"/>
    </source>
</evidence>
<dbReference type="GO" id="GO:0003856">
    <property type="term" value="F:3-dehydroquinate synthase activity"/>
    <property type="evidence" value="ECO:0007669"/>
    <property type="project" value="UniProtKB-UniRule"/>
</dbReference>
<dbReference type="FunFam" id="3.40.50.1970:FF:000007">
    <property type="entry name" value="Pentafunctional AROM polypeptide"/>
    <property type="match status" value="1"/>
</dbReference>
<dbReference type="PANTHER" id="PTHR43622:SF1">
    <property type="entry name" value="3-DEHYDROQUINATE SYNTHASE"/>
    <property type="match status" value="1"/>
</dbReference>
<dbReference type="PIRSF" id="PIRSF001455">
    <property type="entry name" value="DHQ_synth"/>
    <property type="match status" value="1"/>
</dbReference>
<evidence type="ECO:0000256" key="6">
    <source>
        <dbReference type="ARBA" id="ARBA00022833"/>
    </source>
</evidence>
<keyword evidence="9" id="KW-0170">Cobalt</keyword>